<dbReference type="CDD" id="cd00761">
    <property type="entry name" value="Glyco_tranf_GTA_type"/>
    <property type="match status" value="1"/>
</dbReference>
<dbReference type="EMBL" id="VSSQ01000035">
    <property type="protein sequence ID" value="MPL67189.1"/>
    <property type="molecule type" value="Genomic_DNA"/>
</dbReference>
<dbReference type="GO" id="GO:0016757">
    <property type="term" value="F:glycosyltransferase activity"/>
    <property type="evidence" value="ECO:0007669"/>
    <property type="project" value="UniProtKB-KW"/>
</dbReference>
<reference evidence="4" key="1">
    <citation type="submission" date="2019-08" db="EMBL/GenBank/DDBJ databases">
        <authorList>
            <person name="Kucharzyk K."/>
            <person name="Murdoch R.W."/>
            <person name="Higgins S."/>
            <person name="Loffler F."/>
        </authorList>
    </citation>
    <scope>NUCLEOTIDE SEQUENCE</scope>
</reference>
<proteinExistence type="predicted"/>
<keyword evidence="2" id="KW-0808">Transferase</keyword>
<name>A0A644TKI5_9ZZZZ</name>
<dbReference type="Gene3D" id="3.90.550.10">
    <property type="entry name" value="Spore Coat Polysaccharide Biosynthesis Protein SpsA, Chain A"/>
    <property type="match status" value="1"/>
</dbReference>
<comment type="caution">
    <text evidence="4">The sequence shown here is derived from an EMBL/GenBank/DDBJ whole genome shotgun (WGS) entry which is preliminary data.</text>
</comment>
<dbReference type="SUPFAM" id="SSF53448">
    <property type="entry name" value="Nucleotide-diphospho-sugar transferases"/>
    <property type="match status" value="1"/>
</dbReference>
<protein>
    <recommendedName>
        <fullName evidence="3">Glycosyltransferase 2-like domain-containing protein</fullName>
    </recommendedName>
</protein>
<dbReference type="InterPro" id="IPR001173">
    <property type="entry name" value="Glyco_trans_2-like"/>
</dbReference>
<dbReference type="AlphaFoldDB" id="A0A644TKI5"/>
<accession>A0A644TKI5</accession>
<evidence type="ECO:0000259" key="3">
    <source>
        <dbReference type="Pfam" id="PF00535"/>
    </source>
</evidence>
<keyword evidence="1" id="KW-0328">Glycosyltransferase</keyword>
<evidence type="ECO:0000256" key="2">
    <source>
        <dbReference type="ARBA" id="ARBA00022679"/>
    </source>
</evidence>
<feature type="domain" description="Glycosyltransferase 2-like" evidence="3">
    <location>
        <begin position="4"/>
        <end position="151"/>
    </location>
</feature>
<sequence>MKLSIIVPVYNVGLYIRECLESIITQTYSDFECIMINDGSMDNSAEICAEYVFRDKRFSLISQTNKGLAMARKIALSAAKGEYIGFVDADDYIANDMFYFLMEKAINNDADVVICDWVRVGENRKEGKKQYEVDARLTKELALQDLAADHIKSYVWNKIFKRRLLQNSLSLSKTETMEDYSYMHHIFAKANSFYYIAKKLYYYRYRPESIMGSANLLHRLQGYVIAKARYEFYQCNYPKMLVKSKIGLFPHAWVLCKNYACPKDEEARAIYLNADNFIKSFFKEYISYKNVGKKERLSLWLYAYFTKPVRFWKAIKGRNSKRLSLN</sequence>
<dbReference type="InterPro" id="IPR029044">
    <property type="entry name" value="Nucleotide-diphossugar_trans"/>
</dbReference>
<dbReference type="PANTHER" id="PTHR22916:SF51">
    <property type="entry name" value="GLYCOSYLTRANSFERASE EPSH-RELATED"/>
    <property type="match status" value="1"/>
</dbReference>
<dbReference type="Pfam" id="PF00535">
    <property type="entry name" value="Glycos_transf_2"/>
    <property type="match status" value="1"/>
</dbReference>
<organism evidence="4">
    <name type="scientific">bioreactor metagenome</name>
    <dbReference type="NCBI Taxonomy" id="1076179"/>
    <lineage>
        <taxon>unclassified sequences</taxon>
        <taxon>metagenomes</taxon>
        <taxon>ecological metagenomes</taxon>
    </lineage>
</organism>
<gene>
    <name evidence="4" type="ORF">SDC9_12879</name>
</gene>
<dbReference type="PANTHER" id="PTHR22916">
    <property type="entry name" value="GLYCOSYLTRANSFERASE"/>
    <property type="match status" value="1"/>
</dbReference>
<evidence type="ECO:0000256" key="1">
    <source>
        <dbReference type="ARBA" id="ARBA00022676"/>
    </source>
</evidence>
<evidence type="ECO:0000313" key="4">
    <source>
        <dbReference type="EMBL" id="MPL67189.1"/>
    </source>
</evidence>